<name>A0A7K1RFJ1_AGRVI</name>
<comment type="caution">
    <text evidence="1">The sequence shown here is derived from an EMBL/GenBank/DDBJ whole genome shotgun (WGS) entry which is preliminary data.</text>
</comment>
<dbReference type="InterPro" id="IPR038084">
    <property type="entry name" value="PduO/GlcC-like_sf"/>
</dbReference>
<sequence length="147" mass="15890">MHMRPHLNEIDIILMCEAARRCAAANNWNVTIAVVDEGGALLRLERMDATSSASSEIAIGKAKMAAISRRKSKDMEERIAERPVFLKLSYGLPIQGGLPIMIEKWCLGGVGVSGVQSHQDERIAQAALDALLSNAEVISAILPVKTP</sequence>
<gene>
    <name evidence="1" type="ORF">GOZ88_11650</name>
</gene>
<dbReference type="PANTHER" id="PTHR34309:SF1">
    <property type="entry name" value="PROTEIN GLCG"/>
    <property type="match status" value="1"/>
</dbReference>
<dbReference type="AlphaFoldDB" id="A0A7K1RFJ1"/>
<dbReference type="SUPFAM" id="SSF143744">
    <property type="entry name" value="GlcG-like"/>
    <property type="match status" value="1"/>
</dbReference>
<dbReference type="PANTHER" id="PTHR34309">
    <property type="entry name" value="SLR1406 PROTEIN"/>
    <property type="match status" value="1"/>
</dbReference>
<reference evidence="1 2" key="1">
    <citation type="submission" date="2019-12" db="EMBL/GenBank/DDBJ databases">
        <title>Whole-genome sequencing of Allorhizobium vitis.</title>
        <authorList>
            <person name="Gan H.M."/>
            <person name="Szegedi E."/>
            <person name="Burr T."/>
            <person name="Savka M.A."/>
        </authorList>
    </citation>
    <scope>NUCLEOTIDE SEQUENCE [LARGE SCALE GENOMIC DNA]</scope>
    <source>
        <strain evidence="1 2">CG415</strain>
    </source>
</reference>
<organism evidence="1 2">
    <name type="scientific">Agrobacterium vitis</name>
    <name type="common">Rhizobium vitis</name>
    <dbReference type="NCBI Taxonomy" id="373"/>
    <lineage>
        <taxon>Bacteria</taxon>
        <taxon>Pseudomonadati</taxon>
        <taxon>Pseudomonadota</taxon>
        <taxon>Alphaproteobacteria</taxon>
        <taxon>Hyphomicrobiales</taxon>
        <taxon>Rhizobiaceae</taxon>
        <taxon>Rhizobium/Agrobacterium group</taxon>
        <taxon>Agrobacterium</taxon>
    </lineage>
</organism>
<accession>A0A7K1RFJ1</accession>
<dbReference type="Gene3D" id="3.30.450.150">
    <property type="entry name" value="Haem-degrading domain"/>
    <property type="match status" value="1"/>
</dbReference>
<dbReference type="EMBL" id="WPHU01000004">
    <property type="protein sequence ID" value="MVA56763.1"/>
    <property type="molecule type" value="Genomic_DNA"/>
</dbReference>
<evidence type="ECO:0000313" key="1">
    <source>
        <dbReference type="EMBL" id="MVA56763.1"/>
    </source>
</evidence>
<dbReference type="InterPro" id="IPR052517">
    <property type="entry name" value="GlcG_carb_metab_protein"/>
</dbReference>
<evidence type="ECO:0000313" key="2">
    <source>
        <dbReference type="Proteomes" id="UP000440716"/>
    </source>
</evidence>
<dbReference type="Pfam" id="PF03928">
    <property type="entry name" value="HbpS-like"/>
    <property type="match status" value="1"/>
</dbReference>
<proteinExistence type="predicted"/>
<dbReference type="RefSeq" id="WP_156591226.1">
    <property type="nucleotide sequence ID" value="NZ_WPHU01000004.1"/>
</dbReference>
<protein>
    <submittedName>
        <fullName evidence="1">Heme-binding protein</fullName>
    </submittedName>
</protein>
<dbReference type="Proteomes" id="UP000440716">
    <property type="component" value="Unassembled WGS sequence"/>
</dbReference>
<dbReference type="InterPro" id="IPR005624">
    <property type="entry name" value="PduO/GlcC-like"/>
</dbReference>